<evidence type="ECO:0000313" key="7">
    <source>
        <dbReference type="Proteomes" id="UP001299068"/>
    </source>
</evidence>
<comment type="caution">
    <text evidence="6">The sequence shown here is derived from an EMBL/GenBank/DDBJ whole genome shotgun (WGS) entry which is preliminary data.</text>
</comment>
<evidence type="ECO:0000256" key="1">
    <source>
        <dbReference type="ARBA" id="ARBA00004141"/>
    </source>
</evidence>
<accession>A0ABS7KYM4</accession>
<dbReference type="RefSeq" id="WP_221861004.1">
    <property type="nucleotide sequence ID" value="NZ_JAIKTU010000006.1"/>
</dbReference>
<feature type="domain" description="DUF6398" evidence="5">
    <location>
        <begin position="15"/>
        <end position="107"/>
    </location>
</feature>
<evidence type="ECO:0000313" key="6">
    <source>
        <dbReference type="EMBL" id="MBY0755627.1"/>
    </source>
</evidence>
<dbReference type="InterPro" id="IPR011990">
    <property type="entry name" value="TPR-like_helical_dom_sf"/>
</dbReference>
<name>A0ABS7KYM4_CLOSR</name>
<keyword evidence="2" id="KW-0812">Transmembrane</keyword>
<evidence type="ECO:0000256" key="3">
    <source>
        <dbReference type="ARBA" id="ARBA00022989"/>
    </source>
</evidence>
<protein>
    <submittedName>
        <fullName evidence="6">DUF6398 domain-containing protein</fullName>
    </submittedName>
</protein>
<keyword evidence="4" id="KW-0472">Membrane</keyword>
<keyword evidence="3" id="KW-1133">Transmembrane helix</keyword>
<organism evidence="6 7">
    <name type="scientific">Clostridium sardiniense</name>
    <name type="common">Clostridium absonum</name>
    <dbReference type="NCBI Taxonomy" id="29369"/>
    <lineage>
        <taxon>Bacteria</taxon>
        <taxon>Bacillati</taxon>
        <taxon>Bacillota</taxon>
        <taxon>Clostridia</taxon>
        <taxon>Eubacteriales</taxon>
        <taxon>Clostridiaceae</taxon>
        <taxon>Clostridium</taxon>
    </lineage>
</organism>
<keyword evidence="7" id="KW-1185">Reference proteome</keyword>
<proteinExistence type="predicted"/>
<dbReference type="Proteomes" id="UP001299068">
    <property type="component" value="Unassembled WGS sequence"/>
</dbReference>
<dbReference type="Pfam" id="PF04184">
    <property type="entry name" value="ST7"/>
    <property type="match status" value="1"/>
</dbReference>
<sequence>MQYICNKDEDLNKDIKVLIEEYIKKYLSKDDTYLFMNALDILIKLNDIDMNKGKIESWACGIVHAVCSLNDLNIKVGDIYTFFNVSNSTGLKRSKVIRELLTKHNYNENKSSNKEIKNNLNDINYINAQKKIKEAYEQKNFSKKVILAKEALSICENCSDAYIILSNDKSLNNQEKEQLLRKAVEASINILGVSADIKDLYDVTDSSKEIRPYLGAQYRLANHLWVSGSKKEAVDICMHLLECDPKDRLIIRSILLSWTLLINDDDKTNTILNKYNNDYLTATVYSKALYLIKCGELEKGKRELRKAIRYNRFVIPYILKMKRIPKVLPIITRFGSEEEAIHYMLYGYDAWNNVPKAISIVKETYKEIQRDWA</sequence>
<dbReference type="InterPro" id="IPR007311">
    <property type="entry name" value="ST7"/>
</dbReference>
<reference evidence="6 7" key="1">
    <citation type="journal article" date="2021" name="Cell Host Microbe">
        <title>in vivo commensal control of Clostridioides difficile virulence.</title>
        <authorList>
            <person name="Girinathan B.P."/>
            <person name="Dibenedetto N."/>
            <person name="Worley J.N."/>
            <person name="Peltier J."/>
            <person name="Arrieta-Ortiz M.L."/>
            <person name="Rupa Christinal Immanuel S."/>
            <person name="Lavin R."/>
            <person name="Delaney M.L."/>
            <person name="Cummins C."/>
            <person name="Hoffmann M."/>
            <person name="Luo Y."/>
            <person name="Gonzalez-Escalona N."/>
            <person name="Allard M."/>
            <person name="Onderdonk A.B."/>
            <person name="Gerber G.K."/>
            <person name="Sonenshein A.L."/>
            <person name="Baliga N."/>
            <person name="Dupuy B."/>
            <person name="Bry L."/>
        </authorList>
    </citation>
    <scope>NUCLEOTIDE SEQUENCE [LARGE SCALE GENOMIC DNA]</scope>
    <source>
        <strain evidence="6 7">DSM 599</strain>
    </source>
</reference>
<comment type="subcellular location">
    <subcellularLocation>
        <location evidence="1">Membrane</location>
        <topology evidence="1">Multi-pass membrane protein</topology>
    </subcellularLocation>
</comment>
<evidence type="ECO:0000256" key="4">
    <source>
        <dbReference type="ARBA" id="ARBA00023136"/>
    </source>
</evidence>
<dbReference type="InterPro" id="IPR045651">
    <property type="entry name" value="DUF6398"/>
</dbReference>
<gene>
    <name evidence="6" type="ORF">K5V21_09155</name>
</gene>
<evidence type="ECO:0000256" key="2">
    <source>
        <dbReference type="ARBA" id="ARBA00022692"/>
    </source>
</evidence>
<evidence type="ECO:0000259" key="5">
    <source>
        <dbReference type="Pfam" id="PF19935"/>
    </source>
</evidence>
<dbReference type="EMBL" id="JAIKTU010000006">
    <property type="protein sequence ID" value="MBY0755627.1"/>
    <property type="molecule type" value="Genomic_DNA"/>
</dbReference>
<dbReference type="Gene3D" id="1.25.40.10">
    <property type="entry name" value="Tetratricopeptide repeat domain"/>
    <property type="match status" value="1"/>
</dbReference>
<dbReference type="Pfam" id="PF19935">
    <property type="entry name" value="DUF6398"/>
    <property type="match status" value="1"/>
</dbReference>